<evidence type="ECO:0000313" key="2">
    <source>
        <dbReference type="EMBL" id="GIY00527.1"/>
    </source>
</evidence>
<dbReference type="EMBL" id="BPLR01005189">
    <property type="protein sequence ID" value="GIY00527.1"/>
    <property type="molecule type" value="Genomic_DNA"/>
</dbReference>
<protein>
    <submittedName>
        <fullName evidence="2">Uncharacterized protein</fullName>
    </submittedName>
</protein>
<organism evidence="2 3">
    <name type="scientific">Caerostris extrusa</name>
    <name type="common">Bark spider</name>
    <name type="synonym">Caerostris bankana</name>
    <dbReference type="NCBI Taxonomy" id="172846"/>
    <lineage>
        <taxon>Eukaryota</taxon>
        <taxon>Metazoa</taxon>
        <taxon>Ecdysozoa</taxon>
        <taxon>Arthropoda</taxon>
        <taxon>Chelicerata</taxon>
        <taxon>Arachnida</taxon>
        <taxon>Araneae</taxon>
        <taxon>Araneomorphae</taxon>
        <taxon>Entelegynae</taxon>
        <taxon>Araneoidea</taxon>
        <taxon>Araneidae</taxon>
        <taxon>Caerostris</taxon>
    </lineage>
</organism>
<reference evidence="2 3" key="1">
    <citation type="submission" date="2021-06" db="EMBL/GenBank/DDBJ databases">
        <title>Caerostris extrusa draft genome.</title>
        <authorList>
            <person name="Kono N."/>
            <person name="Arakawa K."/>
        </authorList>
    </citation>
    <scope>NUCLEOTIDE SEQUENCE [LARGE SCALE GENOMIC DNA]</scope>
</reference>
<evidence type="ECO:0000256" key="1">
    <source>
        <dbReference type="SAM" id="MobiDB-lite"/>
    </source>
</evidence>
<accession>A0AAV4PXA3</accession>
<feature type="compositionally biased region" description="Basic and acidic residues" evidence="1">
    <location>
        <begin position="15"/>
        <end position="26"/>
    </location>
</feature>
<feature type="region of interest" description="Disordered" evidence="1">
    <location>
        <begin position="1"/>
        <end position="26"/>
    </location>
</feature>
<keyword evidence="3" id="KW-1185">Reference proteome</keyword>
<dbReference type="AlphaFoldDB" id="A0AAV4PXA3"/>
<evidence type="ECO:0000313" key="3">
    <source>
        <dbReference type="Proteomes" id="UP001054945"/>
    </source>
</evidence>
<dbReference type="Proteomes" id="UP001054945">
    <property type="component" value="Unassembled WGS sequence"/>
</dbReference>
<name>A0AAV4PXA3_CAEEX</name>
<gene>
    <name evidence="2" type="ORF">CEXT_789651</name>
</gene>
<sequence>MKPILPNPTSTGDGADYRSRENEERPSILLSEAPPFPHPHFCHTLHPRTSGGNETDRYADKRAVNGVPLLLCDLHPIPPHMMVWKKVLSRSFTSSPLPPPLGLSHPACVLFLVGRSSRRGLVLLQIKKITSSNVNAQETVPERSKLPQRLSQAITGDFWGPGAANDEGPASFFLLFYGDDISFA</sequence>
<comment type="caution">
    <text evidence="2">The sequence shown here is derived from an EMBL/GenBank/DDBJ whole genome shotgun (WGS) entry which is preliminary data.</text>
</comment>
<proteinExistence type="predicted"/>